<gene>
    <name evidence="3" type="ORF">GCM10009544_44860</name>
</gene>
<keyword evidence="2" id="KW-0472">Membrane</keyword>
<dbReference type="InterPro" id="IPR027417">
    <property type="entry name" value="P-loop_NTPase"/>
</dbReference>
<evidence type="ECO:0000313" key="3">
    <source>
        <dbReference type="EMBL" id="GAA0477957.1"/>
    </source>
</evidence>
<name>A0ABN1AJE5_9ACTN</name>
<feature type="transmembrane region" description="Helical" evidence="2">
    <location>
        <begin position="93"/>
        <end position="115"/>
    </location>
</feature>
<protein>
    <recommendedName>
        <fullName evidence="5">ATP/GTP-binding protein</fullName>
    </recommendedName>
</protein>
<dbReference type="RefSeq" id="WP_344093615.1">
    <property type="nucleotide sequence ID" value="NZ_BAAAHB010000057.1"/>
</dbReference>
<dbReference type="SUPFAM" id="SSF52540">
    <property type="entry name" value="P-loop containing nucleoside triphosphate hydrolases"/>
    <property type="match status" value="1"/>
</dbReference>
<evidence type="ECO:0000256" key="2">
    <source>
        <dbReference type="SAM" id="Phobius"/>
    </source>
</evidence>
<organism evidence="3 4">
    <name type="scientific">Streptomyces stramineus</name>
    <dbReference type="NCBI Taxonomy" id="173861"/>
    <lineage>
        <taxon>Bacteria</taxon>
        <taxon>Bacillati</taxon>
        <taxon>Actinomycetota</taxon>
        <taxon>Actinomycetes</taxon>
        <taxon>Kitasatosporales</taxon>
        <taxon>Streptomycetaceae</taxon>
        <taxon>Streptomyces</taxon>
    </lineage>
</organism>
<dbReference type="Proteomes" id="UP001499895">
    <property type="component" value="Unassembled WGS sequence"/>
</dbReference>
<feature type="region of interest" description="Disordered" evidence="1">
    <location>
        <begin position="280"/>
        <end position="306"/>
    </location>
</feature>
<feature type="transmembrane region" description="Helical" evidence="2">
    <location>
        <begin position="144"/>
        <end position="161"/>
    </location>
</feature>
<dbReference type="EMBL" id="BAAAHB010000057">
    <property type="protein sequence ID" value="GAA0477957.1"/>
    <property type="molecule type" value="Genomic_DNA"/>
</dbReference>
<feature type="transmembrane region" description="Helical" evidence="2">
    <location>
        <begin position="250"/>
        <end position="269"/>
    </location>
</feature>
<feature type="region of interest" description="Disordered" evidence="1">
    <location>
        <begin position="1"/>
        <end position="54"/>
    </location>
</feature>
<keyword evidence="4" id="KW-1185">Reference proteome</keyword>
<keyword evidence="2" id="KW-1133">Transmembrane helix</keyword>
<evidence type="ECO:0000313" key="4">
    <source>
        <dbReference type="Proteomes" id="UP001499895"/>
    </source>
</evidence>
<reference evidence="3 4" key="1">
    <citation type="journal article" date="2019" name="Int. J. Syst. Evol. Microbiol.">
        <title>The Global Catalogue of Microorganisms (GCM) 10K type strain sequencing project: providing services to taxonomists for standard genome sequencing and annotation.</title>
        <authorList>
            <consortium name="The Broad Institute Genomics Platform"/>
            <consortium name="The Broad Institute Genome Sequencing Center for Infectious Disease"/>
            <person name="Wu L."/>
            <person name="Ma J."/>
        </authorList>
    </citation>
    <scope>NUCLEOTIDE SEQUENCE [LARGE SCALE GENOMIC DNA]</scope>
    <source>
        <strain evidence="3 4">JCM 10649</strain>
    </source>
</reference>
<feature type="compositionally biased region" description="Pro residues" evidence="1">
    <location>
        <begin position="25"/>
        <end position="46"/>
    </location>
</feature>
<evidence type="ECO:0008006" key="5">
    <source>
        <dbReference type="Google" id="ProtNLM"/>
    </source>
</evidence>
<proteinExistence type="predicted"/>
<evidence type="ECO:0000256" key="1">
    <source>
        <dbReference type="SAM" id="MobiDB-lite"/>
    </source>
</evidence>
<keyword evidence="2" id="KW-0812">Transmembrane</keyword>
<sequence>MDAEGTYDTPGTWGPGEPAGYRAVPPRPTAPPRPPAAVPPPAPPAVPAQGGGQESPFTAWLRAPRAAARPGIWAFEHRPKAPEDPARVPGRQLISGALIAFLCGWLFWSLLWHGYLGPYWKWPLRAMAPGSWTEGTQEWLAASYLYYALVAGALAFGFGRVGRWPELGRRFVTPLWHRAWRRLPFLSPERPDRIPQQQLVTRAVLSLTGACVVWVLCWNGAVGDIWLWPLFHLTPESWHYQVPESIYASYTYYLLFAGLLLAVAGRIGCWRELWHRYHPDTPEQQPPSAHEPEPPAPQGDPADWPELRAAGAHDAADRLAAEARAGGMNDVDHARIERAWESVRAHPGRLAAFTDTVLRYGAAACAHPSGARDLPVRAARHDLLTRQVRLGTAADDDRNPHAHRGAGCALDPSLLGTSLLAVGPPGSGKTDRLVRPVLESLCLQALAGRTAVVAVGAAGAGLAPDEAFDVVVKIGRPDSAYDLDLYGGTEDPDEAAAVLAEGLVGDLTATLPGENGRRAATALAQILGPYHAAHGRFPSVPELRELLDGSAAAVGALRAVLAAAGHHALVRELDARERQAQGPGDGGSVLADRLALLDRPAFARFFDTTRPGRTFSLRTLEHPLRVRIDLPERGHAEASRMLARLVLAQFTECAVGRADRSLFACLVLDDATHAVTPDAVRGLGRLRSANAGAVLTLRTLDDVPDALRSALLGSVGCRMAFSGVTTWDGARFAEVWGKEWVEARDITDRQVIAHEPMTRAAHLLRRVVTGRAVTAQSVTVRKVERERWSASELAHAVPPGHAVLSVTSVRGASAPPVLVDLTR</sequence>
<comment type="caution">
    <text evidence="3">The sequence shown here is derived from an EMBL/GenBank/DDBJ whole genome shotgun (WGS) entry which is preliminary data.</text>
</comment>
<accession>A0ABN1AJE5</accession>
<feature type="transmembrane region" description="Helical" evidence="2">
    <location>
        <begin position="203"/>
        <end position="230"/>
    </location>
</feature>
<dbReference type="Gene3D" id="3.40.50.300">
    <property type="entry name" value="P-loop containing nucleotide triphosphate hydrolases"/>
    <property type="match status" value="1"/>
</dbReference>